<proteinExistence type="predicted"/>
<evidence type="ECO:0000313" key="3">
    <source>
        <dbReference type="Proteomes" id="UP001166191"/>
    </source>
</evidence>
<sequence length="193" mass="20253">MEKIGSHMRSIILSFPLVLAMVQMAPAETTISLSEMIRDVQGALLDAQTILRDNDMLPLSQVKLTLNTINRTEAGGNVGFWVFVVGASTENSVTSRVEMTLTPPAAGASNPVAASGLIRETLAQAIAEGAAARSVAVQGNPPLEATEFTIALEFALIDNGSGGIALAVPPFTGELSGKISQSNLQRILMDFSE</sequence>
<organism evidence="2 3">
    <name type="scientific">Paracoccus marinaquae</name>
    <dbReference type="NCBI Taxonomy" id="2841926"/>
    <lineage>
        <taxon>Bacteria</taxon>
        <taxon>Pseudomonadati</taxon>
        <taxon>Pseudomonadota</taxon>
        <taxon>Alphaproteobacteria</taxon>
        <taxon>Rhodobacterales</taxon>
        <taxon>Paracoccaceae</taxon>
        <taxon>Paracoccus</taxon>
    </lineage>
</organism>
<keyword evidence="3" id="KW-1185">Reference proteome</keyword>
<protein>
    <recommendedName>
        <fullName evidence="1">Trypsin-co-occurring domain-containing protein</fullName>
    </recommendedName>
</protein>
<dbReference type="Pfam" id="PF19631">
    <property type="entry name" value="Trypco2"/>
    <property type="match status" value="1"/>
</dbReference>
<evidence type="ECO:0000259" key="1">
    <source>
        <dbReference type="Pfam" id="PF19631"/>
    </source>
</evidence>
<name>A0ABS6ANQ9_9RHOB</name>
<accession>A0ABS6ANQ9</accession>
<dbReference type="Proteomes" id="UP001166191">
    <property type="component" value="Unassembled WGS sequence"/>
</dbReference>
<feature type="domain" description="Trypsin-co-occurring" evidence="1">
    <location>
        <begin position="31"/>
        <end position="103"/>
    </location>
</feature>
<reference evidence="2" key="1">
    <citation type="submission" date="2021-06" db="EMBL/GenBank/DDBJ databases">
        <title>Paracoccus bacterium XHP0099 sp. nov., isolated from the surface waters of the Yellow Sea.</title>
        <authorList>
            <person name="Xue H."/>
            <person name="Zhang D."/>
        </authorList>
    </citation>
    <scope>NUCLEOTIDE SEQUENCE</scope>
    <source>
        <strain evidence="2">XHP0099</strain>
    </source>
</reference>
<evidence type="ECO:0000313" key="2">
    <source>
        <dbReference type="EMBL" id="MBU3032234.1"/>
    </source>
</evidence>
<comment type="caution">
    <text evidence="2">The sequence shown here is derived from an EMBL/GenBank/DDBJ whole genome shotgun (WGS) entry which is preliminary data.</text>
</comment>
<dbReference type="InterPro" id="IPR045608">
    <property type="entry name" value="Trypco2"/>
</dbReference>
<gene>
    <name evidence="2" type="ORF">KNW02_19285</name>
</gene>
<dbReference type="EMBL" id="JAHKNG010000066">
    <property type="protein sequence ID" value="MBU3032234.1"/>
    <property type="molecule type" value="Genomic_DNA"/>
</dbReference>